<dbReference type="AlphaFoldDB" id="A0A2M9Y0Z4"/>
<evidence type="ECO:0000259" key="2">
    <source>
        <dbReference type="Pfam" id="PF03109"/>
    </source>
</evidence>
<dbReference type="PANTHER" id="PTHR43173">
    <property type="entry name" value="ABC1 FAMILY PROTEIN"/>
    <property type="match status" value="1"/>
</dbReference>
<dbReference type="CDD" id="cd05121">
    <property type="entry name" value="ABC1_ADCK3-like"/>
    <property type="match status" value="1"/>
</dbReference>
<evidence type="ECO:0000313" key="4">
    <source>
        <dbReference type="Proteomes" id="UP000297891"/>
    </source>
</evidence>
<evidence type="ECO:0000313" key="3">
    <source>
        <dbReference type="EMBL" id="TGK91742.1"/>
    </source>
</evidence>
<evidence type="ECO:0000256" key="1">
    <source>
        <dbReference type="SAM" id="Phobius"/>
    </source>
</evidence>
<reference evidence="3" key="1">
    <citation type="journal article" date="2019" name="PLoS Negl. Trop. Dis.">
        <title>Revisiting the worldwide diversity of Leptospira species in the environment.</title>
        <authorList>
            <person name="Vincent A.T."/>
            <person name="Schiettekatte O."/>
            <person name="Bourhy P."/>
            <person name="Veyrier F.J."/>
            <person name="Picardeau M."/>
        </authorList>
    </citation>
    <scope>NUCLEOTIDE SEQUENCE [LARGE SCALE GENOMIC DNA]</scope>
    <source>
        <strain evidence="3">201800277</strain>
    </source>
</reference>
<feature type="transmembrane region" description="Helical" evidence="1">
    <location>
        <begin position="493"/>
        <end position="511"/>
    </location>
</feature>
<organism evidence="3 4">
    <name type="scientific">Leptospira brenneri</name>
    <dbReference type="NCBI Taxonomy" id="2023182"/>
    <lineage>
        <taxon>Bacteria</taxon>
        <taxon>Pseudomonadati</taxon>
        <taxon>Spirochaetota</taxon>
        <taxon>Spirochaetia</taxon>
        <taxon>Leptospirales</taxon>
        <taxon>Leptospiraceae</taxon>
        <taxon>Leptospira</taxon>
    </lineage>
</organism>
<keyword evidence="1" id="KW-0472">Membrane</keyword>
<dbReference type="Proteomes" id="UP000297891">
    <property type="component" value="Unassembled WGS sequence"/>
</dbReference>
<keyword evidence="1" id="KW-1133">Transmembrane helix</keyword>
<keyword evidence="4" id="KW-1185">Reference proteome</keyword>
<dbReference type="Pfam" id="PF03109">
    <property type="entry name" value="ABC1"/>
    <property type="match status" value="1"/>
</dbReference>
<keyword evidence="3" id="KW-0418">Kinase</keyword>
<keyword evidence="3" id="KW-0808">Transferase</keyword>
<feature type="domain" description="ABC1 atypical kinase-like" evidence="2">
    <location>
        <begin position="89"/>
        <end position="328"/>
    </location>
</feature>
<feature type="transmembrane region" description="Helical" evidence="1">
    <location>
        <begin position="517"/>
        <end position="534"/>
    </location>
</feature>
<protein>
    <submittedName>
        <fullName evidence="3">AarF/ABC1/UbiB kinase family protein</fullName>
    </submittedName>
</protein>
<accession>A0A2M9Y0Z4</accession>
<sequence length="544" mass="64245">MKSKQNRSISIYSFVLRTWLGYLILSKIKRRFLTESKFETIKVQFLKRKGKETKNLFFQLGGVYIKIGQFVSNLFHILPEEFLWELQDLQDKIPPREFEEINKRWMNDYKKSMSEIFTDLDKTSYASASTAQVHIGYYQGKKVAIKTLYPGIEEDAKRDLKTLSRVLWLIDRFVFKISAKEVSEQLNTMIRSELDLRSELKNLKYTKQLFAMEKDFFFPNPIDELCNRHTLVTEFVEGKKIYELEVLESHTKKNPNLEKLVRAYILMIFEYRFFHADPHPGNLIFMETGELCFIDFGAVQSISEEETRILERILIGAMRKDYHLITESLFELGAVTDSLSKEELIQIVKYSLEKLNRILDSTDHFRNIGFDTLRPAEDLRFLKEIQVSLKRLLSSLKLPPNFLSLHRVLALLLGNSSYLDPTRSMIDYAEKPFSQIVLKGSSLKKLWKDEGEEFITSLFSLPKEFNEFFYKWNRGEFQNPDSTKKEELRLKEIFTFGALGSIFFFFGMYYSEKFWKEPSILFYILSGLSFWSLAKSSLKYWKQK</sequence>
<proteinExistence type="predicted"/>
<dbReference type="PANTHER" id="PTHR43173:SF19">
    <property type="entry name" value="AARF DOMAIN-CONTAINING PROTEIN KINASE 1"/>
    <property type="match status" value="1"/>
</dbReference>
<dbReference type="EMBL" id="RQFP01000014">
    <property type="protein sequence ID" value="TGK91742.1"/>
    <property type="molecule type" value="Genomic_DNA"/>
</dbReference>
<gene>
    <name evidence="3" type="ORF">EHQ30_16240</name>
</gene>
<dbReference type="SUPFAM" id="SSF56112">
    <property type="entry name" value="Protein kinase-like (PK-like)"/>
    <property type="match status" value="1"/>
</dbReference>
<keyword evidence="1" id="KW-0812">Transmembrane</keyword>
<dbReference type="InterPro" id="IPR051130">
    <property type="entry name" value="Mito_struct-func_regulator"/>
</dbReference>
<dbReference type="OrthoDB" id="9795390at2"/>
<name>A0A2M9Y0Z4_9LEPT</name>
<dbReference type="GO" id="GO:0016301">
    <property type="term" value="F:kinase activity"/>
    <property type="evidence" value="ECO:0007669"/>
    <property type="project" value="UniProtKB-KW"/>
</dbReference>
<dbReference type="RefSeq" id="WP_100790590.1">
    <property type="nucleotide sequence ID" value="NZ_NPDQ01000004.1"/>
</dbReference>
<dbReference type="InterPro" id="IPR004147">
    <property type="entry name" value="ABC1_dom"/>
</dbReference>
<dbReference type="InterPro" id="IPR011009">
    <property type="entry name" value="Kinase-like_dom_sf"/>
</dbReference>
<comment type="caution">
    <text evidence="3">The sequence shown here is derived from an EMBL/GenBank/DDBJ whole genome shotgun (WGS) entry which is preliminary data.</text>
</comment>